<dbReference type="GO" id="GO:0008168">
    <property type="term" value="F:methyltransferase activity"/>
    <property type="evidence" value="ECO:0007669"/>
    <property type="project" value="UniProtKB-KW"/>
</dbReference>
<dbReference type="InterPro" id="IPR041698">
    <property type="entry name" value="Methyltransf_25"/>
</dbReference>
<keyword evidence="3" id="KW-0489">Methyltransferase</keyword>
<proteinExistence type="predicted"/>
<dbReference type="CDD" id="cd02440">
    <property type="entry name" value="AdoMet_MTases"/>
    <property type="match status" value="1"/>
</dbReference>
<evidence type="ECO:0000259" key="2">
    <source>
        <dbReference type="Pfam" id="PF13649"/>
    </source>
</evidence>
<dbReference type="OrthoDB" id="9804312at2"/>
<evidence type="ECO:0000313" key="3">
    <source>
        <dbReference type="EMBL" id="RSD25545.1"/>
    </source>
</evidence>
<gene>
    <name evidence="3" type="ORF">EJA10_17240</name>
</gene>
<evidence type="ECO:0000256" key="1">
    <source>
        <dbReference type="ARBA" id="ARBA00022679"/>
    </source>
</evidence>
<dbReference type="Gene3D" id="3.40.50.150">
    <property type="entry name" value="Vaccinia Virus protein VP39"/>
    <property type="match status" value="1"/>
</dbReference>
<dbReference type="AlphaFoldDB" id="A0A3R9FG08"/>
<evidence type="ECO:0000313" key="4">
    <source>
        <dbReference type="Proteomes" id="UP000279911"/>
    </source>
</evidence>
<dbReference type="RefSeq" id="WP_125481264.1">
    <property type="nucleotide sequence ID" value="NZ_RSFW01000019.1"/>
</dbReference>
<dbReference type="InterPro" id="IPR029063">
    <property type="entry name" value="SAM-dependent_MTases_sf"/>
</dbReference>
<dbReference type="PANTHER" id="PTHR43861">
    <property type="entry name" value="TRANS-ACONITATE 2-METHYLTRANSFERASE-RELATED"/>
    <property type="match status" value="1"/>
</dbReference>
<feature type="domain" description="Methyltransferase" evidence="2">
    <location>
        <begin position="39"/>
        <end position="129"/>
    </location>
</feature>
<dbReference type="SUPFAM" id="SSF53335">
    <property type="entry name" value="S-adenosyl-L-methionine-dependent methyltransferases"/>
    <property type="match status" value="1"/>
</dbReference>
<keyword evidence="1 3" id="KW-0808">Transferase</keyword>
<dbReference type="EMBL" id="RSFW01000019">
    <property type="protein sequence ID" value="RSD25545.1"/>
    <property type="molecule type" value="Genomic_DNA"/>
</dbReference>
<comment type="caution">
    <text evidence="3">The sequence shown here is derived from an EMBL/GenBank/DDBJ whole genome shotgun (WGS) entry which is preliminary data.</text>
</comment>
<accession>A0A3R9FG08</accession>
<sequence length="198" mass="22291">MENPWHERFGSSKYVYGEEPNSFIKEKADRLENAKTIVAFAEGEGRNAVYLAKKGHQVTAYDYALNGLKKTEALAERFGVHVNTKQKDLIKDPVPIETFDAAIMVFGHFSKGVQKAVFDKLFGAVKPGGIIMMEVYSEAQLKYGTGGPKTTDMLYDPADLLQWVKEYEVLHFFYGEQERVEGELHTGVGHVIQVIVKK</sequence>
<dbReference type="PANTHER" id="PTHR43861:SF3">
    <property type="entry name" value="PUTATIVE (AFU_ORTHOLOGUE AFUA_2G14390)-RELATED"/>
    <property type="match status" value="1"/>
</dbReference>
<reference evidence="4" key="1">
    <citation type="submission" date="2018-12" db="EMBL/GenBank/DDBJ databases">
        <title>Bacillus chawlae sp. nov., Bacillus glennii sp. nov., and Bacillus saganii sp. nov. Isolated from the Vehicle Assembly Building at Kennedy Space Center where the Viking Spacecraft were Assembled.</title>
        <authorList>
            <person name="Seuylemezian A."/>
            <person name="Vaishampayan P."/>
        </authorList>
    </citation>
    <scope>NUCLEOTIDE SEQUENCE [LARGE SCALE GENOMIC DNA]</scope>
    <source>
        <strain evidence="4">DSM 13966</strain>
    </source>
</reference>
<organism evidence="3 4">
    <name type="scientific">Mesobacillus subterraneus</name>
    <dbReference type="NCBI Taxonomy" id="285983"/>
    <lineage>
        <taxon>Bacteria</taxon>
        <taxon>Bacillati</taxon>
        <taxon>Bacillota</taxon>
        <taxon>Bacilli</taxon>
        <taxon>Bacillales</taxon>
        <taxon>Bacillaceae</taxon>
        <taxon>Mesobacillus</taxon>
    </lineage>
</organism>
<protein>
    <submittedName>
        <fullName evidence="3">Class I SAM-dependent methyltransferase</fullName>
    </submittedName>
</protein>
<dbReference type="GO" id="GO:0032259">
    <property type="term" value="P:methylation"/>
    <property type="evidence" value="ECO:0007669"/>
    <property type="project" value="UniProtKB-KW"/>
</dbReference>
<dbReference type="Proteomes" id="UP000279911">
    <property type="component" value="Unassembled WGS sequence"/>
</dbReference>
<name>A0A3R9FG08_9BACI</name>
<dbReference type="Pfam" id="PF13649">
    <property type="entry name" value="Methyltransf_25"/>
    <property type="match status" value="1"/>
</dbReference>